<keyword evidence="3 6" id="KW-0812">Transmembrane</keyword>
<dbReference type="InterPro" id="IPR036259">
    <property type="entry name" value="MFS_trans_sf"/>
</dbReference>
<keyword evidence="2" id="KW-1003">Cell membrane</keyword>
<proteinExistence type="predicted"/>
<feature type="transmembrane region" description="Helical" evidence="6">
    <location>
        <begin position="285"/>
        <end position="303"/>
    </location>
</feature>
<dbReference type="GO" id="GO:0022857">
    <property type="term" value="F:transmembrane transporter activity"/>
    <property type="evidence" value="ECO:0007669"/>
    <property type="project" value="InterPro"/>
</dbReference>
<evidence type="ECO:0000256" key="4">
    <source>
        <dbReference type="ARBA" id="ARBA00022989"/>
    </source>
</evidence>
<feature type="transmembrane region" description="Helical" evidence="6">
    <location>
        <begin position="70"/>
        <end position="92"/>
    </location>
</feature>
<dbReference type="EMBL" id="SOCQ01000016">
    <property type="protein sequence ID" value="TDV41634.1"/>
    <property type="molecule type" value="Genomic_DNA"/>
</dbReference>
<evidence type="ECO:0000256" key="6">
    <source>
        <dbReference type="SAM" id="Phobius"/>
    </source>
</evidence>
<feature type="transmembrane region" description="Helical" evidence="6">
    <location>
        <begin position="309"/>
        <end position="330"/>
    </location>
</feature>
<dbReference type="RefSeq" id="WP_166674989.1">
    <property type="nucleotide sequence ID" value="NZ_SOCQ01000016.1"/>
</dbReference>
<keyword evidence="5 6" id="KW-0472">Membrane</keyword>
<comment type="caution">
    <text evidence="7">The sequence shown here is derived from an EMBL/GenBank/DDBJ whole genome shotgun (WGS) entry which is preliminary data.</text>
</comment>
<feature type="transmembrane region" description="Helical" evidence="6">
    <location>
        <begin position="45"/>
        <end position="63"/>
    </location>
</feature>
<dbReference type="InterPro" id="IPR011701">
    <property type="entry name" value="MFS"/>
</dbReference>
<feature type="transmembrane region" description="Helical" evidence="6">
    <location>
        <begin position="21"/>
        <end position="39"/>
    </location>
</feature>
<feature type="transmembrane region" description="Helical" evidence="6">
    <location>
        <begin position="98"/>
        <end position="121"/>
    </location>
</feature>
<evidence type="ECO:0000256" key="3">
    <source>
        <dbReference type="ARBA" id="ARBA00022692"/>
    </source>
</evidence>
<feature type="transmembrane region" description="Helical" evidence="6">
    <location>
        <begin position="351"/>
        <end position="369"/>
    </location>
</feature>
<sequence length="405" mass="43057">MNLPKVKGYWCLCGVRFSTSIALWIDFILIFSVLTFGFHSSTEKIGLAAAMYGIPPLILGPVFGRMIDKVNLFQFIPISFTLRCAASCLLFVASTEDIFLLLVFFKGLSNLGSAASEIVLTRKLLDDSDIPKNTAFITVVDQFIKVCSPLVAGVVASLSDKSSGFLFSALFSLAGLIFSIALWRLHGKTLKTHTATERTLGSLAAIRKLYASGPSTQLFLLCSLAQSGVLGFYDSMLGTLLKTLSLGPSAFGIVVSATALGGVSAGFAFKYLYPSKALLCSTISLMIYGVCIMFSGVVAILQLPFALVLFIAVFFLSGIAYSLTSMAFAVTLQKSCSPSHLGFISSSARSLTLTLLIGGPVIGGFVGRITSIETVFMIAGLSAIVIGLALHLKYAQAVIDRTLEA</sequence>
<name>A0A4R7UZF7_9PSED</name>
<dbReference type="Proteomes" id="UP000295804">
    <property type="component" value="Unassembled WGS sequence"/>
</dbReference>
<gene>
    <name evidence="7" type="ORF">EDF87_11685</name>
</gene>
<feature type="transmembrane region" description="Helical" evidence="6">
    <location>
        <begin position="250"/>
        <end position="273"/>
    </location>
</feature>
<dbReference type="SUPFAM" id="SSF103473">
    <property type="entry name" value="MFS general substrate transporter"/>
    <property type="match status" value="1"/>
</dbReference>
<reference evidence="7 8" key="1">
    <citation type="submission" date="2019-03" db="EMBL/GenBank/DDBJ databases">
        <title>Genomic analyses of the natural microbiome of Caenorhabditis elegans.</title>
        <authorList>
            <person name="Samuel B."/>
        </authorList>
    </citation>
    <scope>NUCLEOTIDE SEQUENCE [LARGE SCALE GENOMIC DNA]</scope>
    <source>
        <strain evidence="7 8">BIGb0525</strain>
    </source>
</reference>
<evidence type="ECO:0000256" key="2">
    <source>
        <dbReference type="ARBA" id="ARBA00022475"/>
    </source>
</evidence>
<evidence type="ECO:0000313" key="8">
    <source>
        <dbReference type="Proteomes" id="UP000295804"/>
    </source>
</evidence>
<evidence type="ECO:0000256" key="1">
    <source>
        <dbReference type="ARBA" id="ARBA00004651"/>
    </source>
</evidence>
<comment type="subcellular location">
    <subcellularLocation>
        <location evidence="1">Cell membrane</location>
        <topology evidence="1">Multi-pass membrane protein</topology>
    </subcellularLocation>
</comment>
<feature type="transmembrane region" description="Helical" evidence="6">
    <location>
        <begin position="164"/>
        <end position="183"/>
    </location>
</feature>
<dbReference type="AlphaFoldDB" id="A0A4R7UZF7"/>
<feature type="transmembrane region" description="Helical" evidence="6">
    <location>
        <begin position="375"/>
        <end position="392"/>
    </location>
</feature>
<feature type="transmembrane region" description="Helical" evidence="6">
    <location>
        <begin position="133"/>
        <end position="158"/>
    </location>
</feature>
<evidence type="ECO:0000256" key="5">
    <source>
        <dbReference type="ARBA" id="ARBA00023136"/>
    </source>
</evidence>
<accession>A0A4R7UZF7</accession>
<keyword evidence="4 6" id="KW-1133">Transmembrane helix</keyword>
<feature type="transmembrane region" description="Helical" evidence="6">
    <location>
        <begin position="218"/>
        <end position="238"/>
    </location>
</feature>
<dbReference type="Gene3D" id="1.20.1250.20">
    <property type="entry name" value="MFS general substrate transporter like domains"/>
    <property type="match status" value="1"/>
</dbReference>
<dbReference type="PANTHER" id="PTHR23513:SF6">
    <property type="entry name" value="MAJOR FACILITATOR SUPERFAMILY ASSOCIATED DOMAIN-CONTAINING PROTEIN"/>
    <property type="match status" value="1"/>
</dbReference>
<dbReference type="PANTHER" id="PTHR23513">
    <property type="entry name" value="INTEGRAL MEMBRANE EFFLUX PROTEIN-RELATED"/>
    <property type="match status" value="1"/>
</dbReference>
<dbReference type="Pfam" id="PF07690">
    <property type="entry name" value="MFS_1"/>
    <property type="match status" value="1"/>
</dbReference>
<protein>
    <submittedName>
        <fullName evidence="7">MFS transporter</fullName>
    </submittedName>
</protein>
<organism evidence="7 8">
    <name type="scientific">Pseudomonas helmanticensis</name>
    <dbReference type="NCBI Taxonomy" id="1471381"/>
    <lineage>
        <taxon>Bacteria</taxon>
        <taxon>Pseudomonadati</taxon>
        <taxon>Pseudomonadota</taxon>
        <taxon>Gammaproteobacteria</taxon>
        <taxon>Pseudomonadales</taxon>
        <taxon>Pseudomonadaceae</taxon>
        <taxon>Pseudomonas</taxon>
    </lineage>
</organism>
<evidence type="ECO:0000313" key="7">
    <source>
        <dbReference type="EMBL" id="TDV41634.1"/>
    </source>
</evidence>
<dbReference type="GO" id="GO:0005886">
    <property type="term" value="C:plasma membrane"/>
    <property type="evidence" value="ECO:0007669"/>
    <property type="project" value="UniProtKB-SubCell"/>
</dbReference>